<feature type="region of interest" description="Disordered" evidence="5">
    <location>
        <begin position="607"/>
        <end position="628"/>
    </location>
</feature>
<dbReference type="GO" id="GO:0006281">
    <property type="term" value="P:DNA repair"/>
    <property type="evidence" value="ECO:0007669"/>
    <property type="project" value="InterPro"/>
</dbReference>
<dbReference type="VEuPathDB" id="FungiDB:CPAG_00308"/>
<evidence type="ECO:0000256" key="2">
    <source>
        <dbReference type="ARBA" id="ARBA00022763"/>
    </source>
</evidence>
<sequence length="654" mass="74105">MASYSNLYDLVDDFAYDCKRHIKLQEDKLQELEAKVEEANAVKIDLEARTESLERENAKLREEIKSLQNANNTSFSDDTISKALEALDPKKLIPENPTVEQVSSRSYLSLASSYRDLYREFSTISRVFCAVRERLEITQRKATAWVRGFKQDSFQVNVDGEEVVFQRAVSSRSTRREPNVGKAGRPEPTAPKTATLPPILNTNSDPIITSSPPPHDLELAPTQSQEPGYDPTEPPQLVHSSSGVPELVSTRPVRNKRTDEIASKPRTLSMVQTGSFTRPLTIKSEPSSDQPHETETSNPHNLDSDETQDLDGRADNFPSSSVEEDQASCIQTANHQRWSETTPPVSGLKRRHALEEMDINSLPLPRQGIMSKSKRRKFSSRGTAAIPSVAEDGEEEIGDHEHHGDGDRFVHSTTRSSAAQRVLDLLETPPPRPILLITPRTIIRASPSLSRPAARTSTRHLNTHRNNVSESETRPEEEPLRCRPLHRLRLEDFKLNPDKNHGLNYAYDEVIRNRSVKRCLPGCVTQSCCGPAFQALARGEIPRDVTFNTLSPKHRDLLEEFHVDKKDKLRNISSDRLYELLVEAKAWELSNRFGRHRYTHGRAASPPGFWRTDMPTSQEALDDREKAGEMERERVHVRYKEALRRDGVWKFADE</sequence>
<evidence type="ECO:0000313" key="7">
    <source>
        <dbReference type="EMBL" id="KMM63956.1"/>
    </source>
</evidence>
<comment type="subcellular location">
    <subcellularLocation>
        <location evidence="1">Nucleus</location>
    </subcellularLocation>
</comment>
<feature type="region of interest" description="Disordered" evidence="5">
    <location>
        <begin position="370"/>
        <end position="415"/>
    </location>
</feature>
<reference evidence="8" key="2">
    <citation type="journal article" date="2009" name="Genome Res.">
        <title>Comparative genomic analyses of the human fungal pathogens Coccidioides and their relatives.</title>
        <authorList>
            <person name="Sharpton T.J."/>
            <person name="Stajich J.E."/>
            <person name="Rounsley S.D."/>
            <person name="Gardner M.J."/>
            <person name="Wortman J.R."/>
            <person name="Jordar V.S."/>
            <person name="Maiti R."/>
            <person name="Kodira C.D."/>
            <person name="Neafsey D.E."/>
            <person name="Zeng Q."/>
            <person name="Hung C.-Y."/>
            <person name="McMahan C."/>
            <person name="Muszewska A."/>
            <person name="Grynberg M."/>
            <person name="Mandel M.A."/>
            <person name="Kellner E.M."/>
            <person name="Barker B.M."/>
            <person name="Galgiani J.N."/>
            <person name="Orbach M.J."/>
            <person name="Kirkland T.N."/>
            <person name="Cole G.T."/>
            <person name="Henn M.R."/>
            <person name="Birren B.W."/>
            <person name="Taylor J.W."/>
        </authorList>
    </citation>
    <scope>NUCLEOTIDE SEQUENCE [LARGE SCALE GENOMIC DNA]</scope>
    <source>
        <strain evidence="8">RMSCC 3488</strain>
    </source>
</reference>
<gene>
    <name evidence="7" type="ORF">CPAG_00308</name>
</gene>
<evidence type="ECO:0000313" key="8">
    <source>
        <dbReference type="Proteomes" id="UP000054567"/>
    </source>
</evidence>
<evidence type="ECO:0000256" key="1">
    <source>
        <dbReference type="ARBA" id="ARBA00004123"/>
    </source>
</evidence>
<evidence type="ECO:0000256" key="4">
    <source>
        <dbReference type="SAM" id="Coils"/>
    </source>
</evidence>
<accession>A0A0J6ETU9</accession>
<feature type="compositionally biased region" description="Polar residues" evidence="5">
    <location>
        <begin position="200"/>
        <end position="210"/>
    </location>
</feature>
<organism evidence="7 8">
    <name type="scientific">Coccidioides posadasii RMSCC 3488</name>
    <dbReference type="NCBI Taxonomy" id="454284"/>
    <lineage>
        <taxon>Eukaryota</taxon>
        <taxon>Fungi</taxon>
        <taxon>Dikarya</taxon>
        <taxon>Ascomycota</taxon>
        <taxon>Pezizomycotina</taxon>
        <taxon>Eurotiomycetes</taxon>
        <taxon>Eurotiomycetidae</taxon>
        <taxon>Onygenales</taxon>
        <taxon>Onygenaceae</taxon>
        <taxon>Coccidioides</taxon>
    </lineage>
</organism>
<feature type="compositionally biased region" description="Polar residues" evidence="5">
    <location>
        <begin position="328"/>
        <end position="344"/>
    </location>
</feature>
<dbReference type="OrthoDB" id="5801062at2759"/>
<dbReference type="AlphaFoldDB" id="A0A0J6ETU9"/>
<protein>
    <recommendedName>
        <fullName evidence="6">DNA endonuclease activator Ctp1 C-terminal domain-containing protein</fullName>
    </recommendedName>
</protein>
<reference evidence="7 8" key="1">
    <citation type="submission" date="2007-06" db="EMBL/GenBank/DDBJ databases">
        <title>The Genome Sequence of Coccidioides posadasii RMSCC_3488.</title>
        <authorList>
            <consortium name="Coccidioides Genome Resources Consortium"/>
            <consortium name="The Broad Institute Genome Sequencing Platform"/>
            <person name="Henn M.R."/>
            <person name="Sykes S."/>
            <person name="Young S."/>
            <person name="Jaffe D."/>
            <person name="Berlin A."/>
            <person name="Alvarez P."/>
            <person name="Butler J."/>
            <person name="Gnerre S."/>
            <person name="Grabherr M."/>
            <person name="Mauceli E."/>
            <person name="Brockman W."/>
            <person name="Kodira C."/>
            <person name="Alvarado L."/>
            <person name="Zeng Q."/>
            <person name="Crawford M."/>
            <person name="Antoine C."/>
            <person name="Devon K."/>
            <person name="Galgiani J."/>
            <person name="Orsborn K."/>
            <person name="Lewis M.L."/>
            <person name="Nusbaum C."/>
            <person name="Galagan J."/>
            <person name="Birren B."/>
        </authorList>
    </citation>
    <scope>NUCLEOTIDE SEQUENCE [LARGE SCALE GENOMIC DNA]</scope>
    <source>
        <strain evidence="7 8">RMSCC 3488</strain>
    </source>
</reference>
<dbReference type="GO" id="GO:0005634">
    <property type="term" value="C:nucleus"/>
    <property type="evidence" value="ECO:0007669"/>
    <property type="project" value="UniProtKB-SubCell"/>
</dbReference>
<reference evidence="8" key="3">
    <citation type="journal article" date="2010" name="Genome Res.">
        <title>Population genomic sequencing of Coccidioides fungi reveals recent hybridization and transposon control.</title>
        <authorList>
            <person name="Neafsey D.E."/>
            <person name="Barker B.M."/>
            <person name="Sharpton T.J."/>
            <person name="Stajich J.E."/>
            <person name="Park D.J."/>
            <person name="Whiston E."/>
            <person name="Hung C.-Y."/>
            <person name="McMahan C."/>
            <person name="White J."/>
            <person name="Sykes S."/>
            <person name="Heiman D."/>
            <person name="Young S."/>
            <person name="Zeng Q."/>
            <person name="Abouelleil A."/>
            <person name="Aftuck L."/>
            <person name="Bessette D."/>
            <person name="Brown A."/>
            <person name="FitzGerald M."/>
            <person name="Lui A."/>
            <person name="Macdonald J.P."/>
            <person name="Priest M."/>
            <person name="Orbach M.J."/>
            <person name="Galgiani J.N."/>
            <person name="Kirkland T.N."/>
            <person name="Cole G.T."/>
            <person name="Birren B.W."/>
            <person name="Henn M.R."/>
            <person name="Taylor J.W."/>
            <person name="Rounsley S.D."/>
        </authorList>
    </citation>
    <scope>NUCLEOTIDE SEQUENCE [LARGE SCALE GENOMIC DNA]</scope>
    <source>
        <strain evidence="8">RMSCC 3488</strain>
    </source>
</reference>
<proteinExistence type="predicted"/>
<keyword evidence="4" id="KW-0175">Coiled coil</keyword>
<dbReference type="Pfam" id="PF08573">
    <property type="entry name" value="SAE2"/>
    <property type="match status" value="1"/>
</dbReference>
<keyword evidence="2" id="KW-0227">DNA damage</keyword>
<feature type="domain" description="DNA endonuclease activator Ctp1 C-terminal" evidence="6">
    <location>
        <begin position="506"/>
        <end position="619"/>
    </location>
</feature>
<feature type="coiled-coil region" evidence="4">
    <location>
        <begin position="22"/>
        <end position="73"/>
    </location>
</feature>
<dbReference type="EMBL" id="DS268109">
    <property type="protein sequence ID" value="KMM63956.1"/>
    <property type="molecule type" value="Genomic_DNA"/>
</dbReference>
<dbReference type="Proteomes" id="UP000054567">
    <property type="component" value="Unassembled WGS sequence"/>
</dbReference>
<keyword evidence="3" id="KW-0539">Nucleus</keyword>
<evidence type="ECO:0000256" key="5">
    <source>
        <dbReference type="SAM" id="MobiDB-lite"/>
    </source>
</evidence>
<feature type="region of interest" description="Disordered" evidence="5">
    <location>
        <begin position="168"/>
        <end position="348"/>
    </location>
</feature>
<dbReference type="InterPro" id="IPR013882">
    <property type="entry name" value="Ctp1_C"/>
</dbReference>
<evidence type="ECO:0000259" key="6">
    <source>
        <dbReference type="Pfam" id="PF08573"/>
    </source>
</evidence>
<name>A0A0J6ETU9_COCPO</name>
<evidence type="ECO:0000256" key="3">
    <source>
        <dbReference type="ARBA" id="ARBA00023242"/>
    </source>
</evidence>
<feature type="compositionally biased region" description="Polar residues" evidence="5">
    <location>
        <begin position="269"/>
        <end position="289"/>
    </location>
</feature>
<feature type="region of interest" description="Disordered" evidence="5">
    <location>
        <begin position="447"/>
        <end position="479"/>
    </location>
</feature>
<feature type="compositionally biased region" description="Basic and acidic residues" evidence="5">
    <location>
        <begin position="399"/>
        <end position="410"/>
    </location>
</feature>